<reference evidence="1" key="1">
    <citation type="submission" date="2022-05" db="EMBL/GenBank/DDBJ databases">
        <title>The Musa troglodytarum L. genome provides insights into the mechanism of non-climacteric behaviour and enrichment of carotenoids.</title>
        <authorList>
            <person name="Wang J."/>
        </authorList>
    </citation>
    <scope>NUCLEOTIDE SEQUENCE</scope>
    <source>
        <tissue evidence="1">Leaf</tissue>
    </source>
</reference>
<evidence type="ECO:0000313" key="2">
    <source>
        <dbReference type="Proteomes" id="UP001055439"/>
    </source>
</evidence>
<proteinExistence type="predicted"/>
<evidence type="ECO:0000313" key="1">
    <source>
        <dbReference type="EMBL" id="URD81494.1"/>
    </source>
</evidence>
<dbReference type="Proteomes" id="UP001055439">
    <property type="component" value="Chromosome 10"/>
</dbReference>
<protein>
    <submittedName>
        <fullName evidence="1">Uncharacterized protein</fullName>
    </submittedName>
</protein>
<dbReference type="AlphaFoldDB" id="A0A9E7JHY7"/>
<keyword evidence="2" id="KW-1185">Reference proteome</keyword>
<name>A0A9E7JHY7_9LILI</name>
<organism evidence="1 2">
    <name type="scientific">Musa troglodytarum</name>
    <name type="common">fe'i banana</name>
    <dbReference type="NCBI Taxonomy" id="320322"/>
    <lineage>
        <taxon>Eukaryota</taxon>
        <taxon>Viridiplantae</taxon>
        <taxon>Streptophyta</taxon>
        <taxon>Embryophyta</taxon>
        <taxon>Tracheophyta</taxon>
        <taxon>Spermatophyta</taxon>
        <taxon>Magnoliopsida</taxon>
        <taxon>Liliopsida</taxon>
        <taxon>Zingiberales</taxon>
        <taxon>Musaceae</taxon>
        <taxon>Musa</taxon>
    </lineage>
</organism>
<accession>A0A9E7JHY7</accession>
<gene>
    <name evidence="1" type="ORF">MUK42_15737</name>
</gene>
<dbReference type="EMBL" id="CP097503">
    <property type="protein sequence ID" value="URD81494.1"/>
    <property type="molecule type" value="Genomic_DNA"/>
</dbReference>
<sequence length="90" mass="9949">MVGPSCMLCGVGPDRREHNTFPKIWLSGNLSGHGIRKHRPSKPSSTTCSPSTNSFLLLHHALVPKTHPWVFSSQTFMQIYTSDSLLICAL</sequence>